<protein>
    <submittedName>
        <fullName evidence="2">Uncharacterized protein</fullName>
    </submittedName>
</protein>
<dbReference type="Proteomes" id="UP000479190">
    <property type="component" value="Unassembled WGS sequence"/>
</dbReference>
<feature type="region of interest" description="Disordered" evidence="1">
    <location>
        <begin position="41"/>
        <end position="107"/>
    </location>
</feature>
<accession>A0A6H5HXL2</accession>
<organism evidence="2 3">
    <name type="scientific">Trichogramma brassicae</name>
    <dbReference type="NCBI Taxonomy" id="86971"/>
    <lineage>
        <taxon>Eukaryota</taxon>
        <taxon>Metazoa</taxon>
        <taxon>Ecdysozoa</taxon>
        <taxon>Arthropoda</taxon>
        <taxon>Hexapoda</taxon>
        <taxon>Insecta</taxon>
        <taxon>Pterygota</taxon>
        <taxon>Neoptera</taxon>
        <taxon>Endopterygota</taxon>
        <taxon>Hymenoptera</taxon>
        <taxon>Apocrita</taxon>
        <taxon>Proctotrupomorpha</taxon>
        <taxon>Chalcidoidea</taxon>
        <taxon>Trichogrammatidae</taxon>
        <taxon>Trichogramma</taxon>
    </lineage>
</organism>
<reference evidence="2 3" key="1">
    <citation type="submission" date="2020-02" db="EMBL/GenBank/DDBJ databases">
        <authorList>
            <person name="Ferguson B K."/>
        </authorList>
    </citation>
    <scope>NUCLEOTIDE SEQUENCE [LARGE SCALE GENOMIC DNA]</scope>
</reference>
<proteinExistence type="predicted"/>
<feature type="non-terminal residue" evidence="2">
    <location>
        <position position="1"/>
    </location>
</feature>
<evidence type="ECO:0000256" key="1">
    <source>
        <dbReference type="SAM" id="MobiDB-lite"/>
    </source>
</evidence>
<sequence>QNIELTIDDCLAHANTATLGNKKKQNRNGEYRSGRFYRIESYSRRSHRATSKPEEECRPSPDSASEVSGAPSLSRERPGMRPGFEPRSSCPAVSRGGKESITNRRSIRLGSTPIVRIRPQSKYETRISVRDQLNYDRIWGDGERVD</sequence>
<dbReference type="AlphaFoldDB" id="A0A6H5HXL2"/>
<evidence type="ECO:0000313" key="2">
    <source>
        <dbReference type="EMBL" id="CAB0028677.1"/>
    </source>
</evidence>
<name>A0A6H5HXL2_9HYME</name>
<gene>
    <name evidence="2" type="ORF">TBRA_LOCUS820</name>
</gene>
<keyword evidence="3" id="KW-1185">Reference proteome</keyword>
<dbReference type="EMBL" id="CADCXV010000171">
    <property type="protein sequence ID" value="CAB0028677.1"/>
    <property type="molecule type" value="Genomic_DNA"/>
</dbReference>
<evidence type="ECO:0000313" key="3">
    <source>
        <dbReference type="Proteomes" id="UP000479190"/>
    </source>
</evidence>